<dbReference type="GO" id="GO:0000179">
    <property type="term" value="F:rRNA (adenine-N6,N6-)-dimethyltransferase activity"/>
    <property type="evidence" value="ECO:0007669"/>
    <property type="project" value="InterPro"/>
</dbReference>
<keyword evidence="3" id="KW-0489">Methyltransferase</keyword>
<name>A0A3N1LD89_9PROT</name>
<proteinExistence type="predicted"/>
<dbReference type="CDD" id="cd02440">
    <property type="entry name" value="AdoMet_MTases"/>
    <property type="match status" value="1"/>
</dbReference>
<dbReference type="Pfam" id="PF13649">
    <property type="entry name" value="Methyltransf_25"/>
    <property type="match status" value="1"/>
</dbReference>
<reference evidence="3 4" key="1">
    <citation type="submission" date="2018-11" db="EMBL/GenBank/DDBJ databases">
        <title>Genomic Encyclopedia of Type Strains, Phase IV (KMG-IV): sequencing the most valuable type-strain genomes for metagenomic binning, comparative biology and taxonomic classification.</title>
        <authorList>
            <person name="Goeker M."/>
        </authorList>
    </citation>
    <scope>NUCLEOTIDE SEQUENCE [LARGE SCALE GENOMIC DNA]</scope>
    <source>
        <strain evidence="3 4">DSM 5900</strain>
    </source>
</reference>
<evidence type="ECO:0000313" key="4">
    <source>
        <dbReference type="Proteomes" id="UP000278222"/>
    </source>
</evidence>
<dbReference type="AlphaFoldDB" id="A0A3N1LD89"/>
<dbReference type="Proteomes" id="UP000278222">
    <property type="component" value="Unassembled WGS sequence"/>
</dbReference>
<organism evidence="3 4">
    <name type="scientific">Stella humosa</name>
    <dbReference type="NCBI Taxonomy" id="94"/>
    <lineage>
        <taxon>Bacteria</taxon>
        <taxon>Pseudomonadati</taxon>
        <taxon>Pseudomonadota</taxon>
        <taxon>Alphaproteobacteria</taxon>
        <taxon>Rhodospirillales</taxon>
        <taxon>Stellaceae</taxon>
        <taxon>Stella</taxon>
    </lineage>
</organism>
<sequence>MQDQPHHGDAPSPGRSRRDAALFLWKWVQAPTRIGSVWPSGRSLGRAMAAQLDLSVPGAIVELGAGTGPITATLLQSGVPPERFLALERDPAMAAVLRQRFPAIRVIEGDAGELPALMQAEGVETLSAIVSCLPLVSLPRSLVRRVVEGGFEILHPDGRFIQFTYGVVSPIPLRHFAVQGRRVCRVWRNVPPAAVWRYTRVPGVAVARDRG</sequence>
<accession>A0A3N1LD89</accession>
<dbReference type="InterPro" id="IPR020596">
    <property type="entry name" value="rRNA_Ade_Mease_Trfase_CS"/>
</dbReference>
<dbReference type="PROSITE" id="PS01131">
    <property type="entry name" value="RRNA_A_DIMETH"/>
    <property type="match status" value="1"/>
</dbReference>
<keyword evidence="4" id="KW-1185">Reference proteome</keyword>
<evidence type="ECO:0000259" key="2">
    <source>
        <dbReference type="Pfam" id="PF13649"/>
    </source>
</evidence>
<evidence type="ECO:0000256" key="1">
    <source>
        <dbReference type="ARBA" id="ARBA00022691"/>
    </source>
</evidence>
<comment type="caution">
    <text evidence="3">The sequence shown here is derived from an EMBL/GenBank/DDBJ whole genome shotgun (WGS) entry which is preliminary data.</text>
</comment>
<dbReference type="SUPFAM" id="SSF53335">
    <property type="entry name" value="S-adenosyl-L-methionine-dependent methyltransferases"/>
    <property type="match status" value="1"/>
</dbReference>
<dbReference type="RefSeq" id="WP_123690611.1">
    <property type="nucleotide sequence ID" value="NZ_AP019700.1"/>
</dbReference>
<dbReference type="Gene3D" id="3.40.50.150">
    <property type="entry name" value="Vaccinia Virus protein VP39"/>
    <property type="match status" value="1"/>
</dbReference>
<feature type="domain" description="Methyltransferase" evidence="2">
    <location>
        <begin position="60"/>
        <end position="158"/>
    </location>
</feature>
<dbReference type="OrthoDB" id="9805585at2"/>
<evidence type="ECO:0000313" key="3">
    <source>
        <dbReference type="EMBL" id="ROP91031.1"/>
    </source>
</evidence>
<dbReference type="EMBL" id="RJKX01000014">
    <property type="protein sequence ID" value="ROP91031.1"/>
    <property type="molecule type" value="Genomic_DNA"/>
</dbReference>
<keyword evidence="1" id="KW-0949">S-adenosyl-L-methionine</keyword>
<dbReference type="InterPro" id="IPR041698">
    <property type="entry name" value="Methyltransf_25"/>
</dbReference>
<protein>
    <submittedName>
        <fullName evidence="3">Phosphatidylethanolamine/phosphatidyl-N-methylethanolamine N-methyltransferase</fullName>
    </submittedName>
</protein>
<dbReference type="InterPro" id="IPR029063">
    <property type="entry name" value="SAM-dependent_MTases_sf"/>
</dbReference>
<gene>
    <name evidence="3" type="ORF">EDC65_2891</name>
</gene>
<keyword evidence="3" id="KW-0808">Transferase</keyword>